<name>A0ACC0A5D9_CATRO</name>
<dbReference type="Proteomes" id="UP001060085">
    <property type="component" value="Linkage Group LG06"/>
</dbReference>
<keyword evidence="2" id="KW-1185">Reference proteome</keyword>
<organism evidence="1 2">
    <name type="scientific">Catharanthus roseus</name>
    <name type="common">Madagascar periwinkle</name>
    <name type="synonym">Vinca rosea</name>
    <dbReference type="NCBI Taxonomy" id="4058"/>
    <lineage>
        <taxon>Eukaryota</taxon>
        <taxon>Viridiplantae</taxon>
        <taxon>Streptophyta</taxon>
        <taxon>Embryophyta</taxon>
        <taxon>Tracheophyta</taxon>
        <taxon>Spermatophyta</taxon>
        <taxon>Magnoliopsida</taxon>
        <taxon>eudicotyledons</taxon>
        <taxon>Gunneridae</taxon>
        <taxon>Pentapetalae</taxon>
        <taxon>asterids</taxon>
        <taxon>lamiids</taxon>
        <taxon>Gentianales</taxon>
        <taxon>Apocynaceae</taxon>
        <taxon>Rauvolfioideae</taxon>
        <taxon>Vinceae</taxon>
        <taxon>Catharanthinae</taxon>
        <taxon>Catharanthus</taxon>
    </lineage>
</organism>
<comment type="caution">
    <text evidence="1">The sequence shown here is derived from an EMBL/GenBank/DDBJ whole genome shotgun (WGS) entry which is preliminary data.</text>
</comment>
<protein>
    <submittedName>
        <fullName evidence="1">Uncharacterized protein</fullName>
    </submittedName>
</protein>
<proteinExistence type="predicted"/>
<dbReference type="EMBL" id="CM044706">
    <property type="protein sequence ID" value="KAI5656097.1"/>
    <property type="molecule type" value="Genomic_DNA"/>
</dbReference>
<gene>
    <name evidence="1" type="ORF">M9H77_24890</name>
</gene>
<evidence type="ECO:0000313" key="1">
    <source>
        <dbReference type="EMBL" id="KAI5656097.1"/>
    </source>
</evidence>
<reference evidence="2" key="1">
    <citation type="journal article" date="2023" name="Nat. Plants">
        <title>Single-cell RNA sequencing provides a high-resolution roadmap for understanding the multicellular compartmentation of specialized metabolism.</title>
        <authorList>
            <person name="Sun S."/>
            <person name="Shen X."/>
            <person name="Li Y."/>
            <person name="Li Y."/>
            <person name="Wang S."/>
            <person name="Li R."/>
            <person name="Zhang H."/>
            <person name="Shen G."/>
            <person name="Guo B."/>
            <person name="Wei J."/>
            <person name="Xu J."/>
            <person name="St-Pierre B."/>
            <person name="Chen S."/>
            <person name="Sun C."/>
        </authorList>
    </citation>
    <scope>NUCLEOTIDE SEQUENCE [LARGE SCALE GENOMIC DNA]</scope>
</reference>
<sequence length="471" mass="51381">MESAKKHSHSLQDHHLLLLPSSSSSFSSSSTLDSSSSYGTAAANGSSHLYWTPFHNILNCGSSSLGGSSRNYSSSNMTPHDHDLMSFDQWAESAGNNSPNFTNNLQPPSSSSPHDLQQLSQIKQELSAAESNNNNNNNYSSLRFTDHHQMISSPSISSTIDQDQQQRDDDINVKLLLRTLSSSCPNQDFYSSSPSPSPPSPFMRGGTLSHIYPTVNVSSNIRPTSTNNFDMNLEALDLFNSAGFGGEGLRQSLMQDHQLGLSTSSGLSYNNGGLDYDNYMKQSIHHERSFINSTNMTPNFSNGVAEAKLRSSVTNLETVKAPQPAAKRSRLDSRPSCPPFKVRKEKLGDRIAALQQLVAPFGKTDTASVLMEAIGYIKFLQSQVETLSVPYLKSSRNNNNNKTQRAHVQGNMQGGPAAEINGSHNNNNNNKEERKRDLRSRGLCLVPLSCLSYMTDTGGAVWPPPNFPGGT</sequence>
<evidence type="ECO:0000313" key="2">
    <source>
        <dbReference type="Proteomes" id="UP001060085"/>
    </source>
</evidence>
<accession>A0ACC0A5D9</accession>